<accession>A0ACD3ZM81</accession>
<keyword evidence="2" id="KW-1185">Reference proteome</keyword>
<organism evidence="1 2">
    <name type="scientific">Fusarium solani subsp. cucurbitae</name>
    <name type="common">Neocosmosporum cucurbitae</name>
    <dbReference type="NCBI Taxonomy" id="2747967"/>
    <lineage>
        <taxon>Eukaryota</taxon>
        <taxon>Fungi</taxon>
        <taxon>Dikarya</taxon>
        <taxon>Ascomycota</taxon>
        <taxon>Pezizomycotina</taxon>
        <taxon>Sordariomycetes</taxon>
        <taxon>Hypocreomycetidae</taxon>
        <taxon>Hypocreales</taxon>
        <taxon>Nectriaceae</taxon>
        <taxon>Fusarium</taxon>
        <taxon>Fusarium solani species complex</taxon>
    </lineage>
</organism>
<evidence type="ECO:0000313" key="2">
    <source>
        <dbReference type="Proteomes" id="UP000830768"/>
    </source>
</evidence>
<name>A0ACD3ZM81_FUSSC</name>
<dbReference type="Proteomes" id="UP000830768">
    <property type="component" value="Chromosome 11"/>
</dbReference>
<dbReference type="EMBL" id="CP090039">
    <property type="protein sequence ID" value="UPL02206.1"/>
    <property type="molecule type" value="Genomic_DNA"/>
</dbReference>
<proteinExistence type="predicted"/>
<protein>
    <submittedName>
        <fullName evidence="1">Uncharacterized protein</fullName>
    </submittedName>
</protein>
<reference evidence="1" key="1">
    <citation type="submission" date="2021-11" db="EMBL/GenBank/DDBJ databases">
        <title>Fusarium solani-melongenae Genome sequencing and assembly.</title>
        <authorList>
            <person name="Xie S."/>
            <person name="Huang L."/>
            <person name="Zhang X."/>
        </authorList>
    </citation>
    <scope>NUCLEOTIDE SEQUENCE</scope>
    <source>
        <strain evidence="1">CRI 24-3</strain>
    </source>
</reference>
<evidence type="ECO:0000313" key="1">
    <source>
        <dbReference type="EMBL" id="UPL02206.1"/>
    </source>
</evidence>
<gene>
    <name evidence="1" type="ORF">LCI18_013140</name>
</gene>
<sequence length="281" mass="31204">MDSDTAQGTLMPEYIFRTLGLLAEEFWYIWMQFAVKICFLLFYFRLSSATNFRRALWAIIIFHVVTTIVIWLLYGLQCRPIAAFYEPEKYPGVKCLDTNVTYFVPYTLNVQNMTTDLLILGLPLPVIWSLQMTVQRRLGVLAVLTTGGSAVLTSGLRAIILYEFATSPDFTWSLGEMVIISNVEMQVAIVAANMPALKAFYTCWRDNKLGPGQGVSKELSGAPQVSKGSQSDMELQSGLSASRAGSRTKTPGLTVLGATESEEKLFQGQKYGFTKIPDEAA</sequence>